<dbReference type="EMBL" id="KE747833">
    <property type="protein sequence ID" value="RMZ72433.1"/>
    <property type="molecule type" value="Genomic_DNA"/>
</dbReference>
<evidence type="ECO:0000256" key="1">
    <source>
        <dbReference type="ARBA" id="ARBA00038376"/>
    </source>
</evidence>
<evidence type="ECO:0000259" key="2">
    <source>
        <dbReference type="Pfam" id="PF13460"/>
    </source>
</evidence>
<protein>
    <recommendedName>
        <fullName evidence="2">NAD(P)-binding domain-containing protein</fullName>
    </recommendedName>
</protein>
<organism evidence="3 4">
    <name type="scientific">Pyrenophora seminiperda CCB06</name>
    <dbReference type="NCBI Taxonomy" id="1302712"/>
    <lineage>
        <taxon>Eukaryota</taxon>
        <taxon>Fungi</taxon>
        <taxon>Dikarya</taxon>
        <taxon>Ascomycota</taxon>
        <taxon>Pezizomycotina</taxon>
        <taxon>Dothideomycetes</taxon>
        <taxon>Pleosporomycetidae</taxon>
        <taxon>Pleosporales</taxon>
        <taxon>Pleosporineae</taxon>
        <taxon>Pleosporaceae</taxon>
        <taxon>Pyrenophora</taxon>
    </lineage>
</organism>
<dbReference type="Pfam" id="PF13460">
    <property type="entry name" value="NAD_binding_10"/>
    <property type="match status" value="1"/>
</dbReference>
<proteinExistence type="inferred from homology"/>
<dbReference type="GO" id="GO:0042602">
    <property type="term" value="F:riboflavin reductase (NADPH) activity"/>
    <property type="evidence" value="ECO:0007669"/>
    <property type="project" value="TreeGrafter"/>
</dbReference>
<keyword evidence="4" id="KW-1185">Reference proteome</keyword>
<dbReference type="PANTHER" id="PTHR43355">
    <property type="entry name" value="FLAVIN REDUCTASE (NADPH)"/>
    <property type="match status" value="1"/>
</dbReference>
<gene>
    <name evidence="3" type="ORF">GMOD_00007417</name>
</gene>
<comment type="similarity">
    <text evidence="1">Belongs to the avfA family.</text>
</comment>
<reference evidence="3 4" key="1">
    <citation type="journal article" date="2014" name="PLoS ONE">
        <title>De novo Genome Assembly of the Fungal Plant Pathogen Pyrenophora semeniperda.</title>
        <authorList>
            <person name="Soliai M.M."/>
            <person name="Meyer S.E."/>
            <person name="Udall J.A."/>
            <person name="Elzinga D.E."/>
            <person name="Hermansen R.A."/>
            <person name="Bodily P.M."/>
            <person name="Hart A.A."/>
            <person name="Coleman C.E."/>
        </authorList>
    </citation>
    <scope>NUCLEOTIDE SEQUENCE [LARGE SCALE GENOMIC DNA]</scope>
    <source>
        <strain evidence="3 4">CCB06</strain>
        <tissue evidence="3">Mycelium</tissue>
    </source>
</reference>
<dbReference type="AlphaFoldDB" id="A0A3M7MD17"/>
<dbReference type="SUPFAM" id="SSF51735">
    <property type="entry name" value="NAD(P)-binding Rossmann-fold domains"/>
    <property type="match status" value="1"/>
</dbReference>
<name>A0A3M7MD17_9PLEO</name>
<evidence type="ECO:0000313" key="4">
    <source>
        <dbReference type="Proteomes" id="UP000265663"/>
    </source>
</evidence>
<dbReference type="Proteomes" id="UP000265663">
    <property type="component" value="Unassembled WGS sequence"/>
</dbReference>
<evidence type="ECO:0000313" key="3">
    <source>
        <dbReference type="EMBL" id="RMZ72433.1"/>
    </source>
</evidence>
<dbReference type="PANTHER" id="PTHR43355:SF2">
    <property type="entry name" value="FLAVIN REDUCTASE (NADPH)"/>
    <property type="match status" value="1"/>
</dbReference>
<dbReference type="GO" id="GO:0004074">
    <property type="term" value="F:biliverdin reductase [NAD(P)H] activity"/>
    <property type="evidence" value="ECO:0007669"/>
    <property type="project" value="TreeGrafter"/>
</dbReference>
<dbReference type="OrthoDB" id="10254221at2759"/>
<dbReference type="InterPro" id="IPR051606">
    <property type="entry name" value="Polyketide_Oxido-like"/>
</dbReference>
<dbReference type="InterPro" id="IPR016040">
    <property type="entry name" value="NAD(P)-bd_dom"/>
</dbReference>
<dbReference type="InterPro" id="IPR036291">
    <property type="entry name" value="NAD(P)-bd_dom_sf"/>
</dbReference>
<accession>A0A3M7MD17</accession>
<sequence>MEKLTMHRHILVLGGTSPTGIDFCLAALRDGHELTLYARNPSKIPPEIADQANVVVGALTDAAKVETAVASGAKTCVSFLGPVQGMTKGCTPVTDGYRVILPLLEKHRYERNLFLSTASYHDPADAFSFTFLTLIWMIWLFAHPAYVEINAMNTEFVNLPDRMKWTVYRVPILRSGEPKPIMAGMIGQTGMFLERKGLAEWLLKEMEEDKWVGKCPAVSNA</sequence>
<feature type="domain" description="NAD(P)-binding" evidence="2">
    <location>
        <begin position="14"/>
        <end position="207"/>
    </location>
</feature>
<dbReference type="Gene3D" id="3.40.50.720">
    <property type="entry name" value="NAD(P)-binding Rossmann-like Domain"/>
    <property type="match status" value="1"/>
</dbReference>